<dbReference type="GO" id="GO:0008792">
    <property type="term" value="F:arginine decarboxylase activity"/>
    <property type="evidence" value="ECO:0007669"/>
    <property type="project" value="UniProtKB-UniRule"/>
</dbReference>
<protein>
    <recommendedName>
        <fullName evidence="13">Biosynthetic arginine decarboxylase</fullName>
        <shortName evidence="13">ADC</shortName>
        <ecNumber evidence="13">4.1.1.19</ecNumber>
    </recommendedName>
</protein>
<dbReference type="InterPro" id="IPR040634">
    <property type="entry name" value="Arg_decarb_HB"/>
</dbReference>
<proteinExistence type="inferred from homology"/>
<evidence type="ECO:0000256" key="15">
    <source>
        <dbReference type="PIRSR" id="PIRSR600183-50"/>
    </source>
</evidence>
<dbReference type="InterPro" id="IPR000183">
    <property type="entry name" value="Orn/DAP/Arg_de-COase"/>
</dbReference>
<dbReference type="PATRIC" id="fig|1562970.3.peg.774"/>
<dbReference type="InterPro" id="IPR041128">
    <property type="entry name" value="Arg_decarbox_C"/>
</dbReference>
<dbReference type="GO" id="GO:0046872">
    <property type="term" value="F:metal ion binding"/>
    <property type="evidence" value="ECO:0007669"/>
    <property type="project" value="UniProtKB-KW"/>
</dbReference>
<evidence type="ECO:0000256" key="4">
    <source>
        <dbReference type="ARBA" id="ARBA00008357"/>
    </source>
</evidence>
<keyword evidence="6 13" id="KW-0210">Decarboxylase</keyword>
<gene>
    <name evidence="13 19" type="primary">speA</name>
    <name evidence="19" type="ORF">ING2E5B_0776</name>
</gene>
<dbReference type="PANTHER" id="PTHR43295:SF9">
    <property type="entry name" value="BIOSYNTHETIC ARGININE DECARBOXYLASE"/>
    <property type="match status" value="1"/>
</dbReference>
<dbReference type="InterPro" id="IPR002985">
    <property type="entry name" value="Arg_decrbxlase"/>
</dbReference>
<dbReference type="SUPFAM" id="SSF51419">
    <property type="entry name" value="PLP-binding barrel"/>
    <property type="match status" value="1"/>
</dbReference>
<dbReference type="PROSITE" id="PS00879">
    <property type="entry name" value="ODR_DC_2_2"/>
    <property type="match status" value="1"/>
</dbReference>
<evidence type="ECO:0000256" key="2">
    <source>
        <dbReference type="ARBA" id="ARBA00001946"/>
    </source>
</evidence>
<comment type="cofactor">
    <cofactor evidence="1 13 14">
        <name>pyridoxal 5'-phosphate</name>
        <dbReference type="ChEBI" id="CHEBI:597326"/>
    </cofactor>
</comment>
<dbReference type="GO" id="GO:0033388">
    <property type="term" value="P:putrescine biosynthetic process from arginine"/>
    <property type="evidence" value="ECO:0007669"/>
    <property type="project" value="UniProtKB-ARBA"/>
</dbReference>
<keyword evidence="10 13" id="KW-0620">Polyamine biosynthesis</keyword>
<comment type="similarity">
    <text evidence="4 13">Belongs to the Orn/Lys/Arg decarboxylase class-II family. SpeA subfamily.</text>
</comment>
<dbReference type="HAMAP" id="MF_01417">
    <property type="entry name" value="SpeA"/>
    <property type="match status" value="1"/>
</dbReference>
<comment type="function">
    <text evidence="3 13">Catalyzes the biosynthesis of agmatine from arginine.</text>
</comment>
<sequence length="648" mass="73847">MHLKSTLRFTFLIFAVMRKWRIEDSEELYNINGWGNGYFSINDKGNVQVTPTKQEEISVDLNDLMRELYLRDVVAPVLIRFPEILDNRIEKISQGFAKASKEYDYKAKNHIIYPIKVNQMRQVVEEIVSSGKRFNIGLEAGSKPELHAVLAINTDNNSLIICNGYKDESYIELALLAQKMGKQVFLVIEKQNELELIIKIAKRLKVKPNIGIRVKLSSSGSGKWEDSGGDASKFGLNSSEILEALEVLKKNNMNDCFRLIHFHIGSQITKIRRIKTALREAAQFYVQLHAMGFGIEYVDIGGGLGVDYDGTRSSFTENSINYSIQEYVNDSVSTFVDAANKNELPHPNIITESGRALTAHHSVLIFEVLETTTLPEWPEDKEIQEDDHELVKELYKIWDTLTQPRMLEAWHDAQQIRDESLDLFSLGMLDIKTRAQVEQLYYSIAREINLTSSRAKHAPQELRQLSKLLGDKYFCNFSLFQSLPDSWGIDQVFPIIPIHRLDEKPDRTATLQDITCDSDGNISNFASQDGYRSTFLPVHSLKKTEPYYLGVFLVGAYQEILGDLHNLFGDTNVVHVSTSENGYHIDQVIDGESVAEVLEYVQYSPKKLVRTVETWVMSSVKQGKISVEEGKEFLSNYRSGLYGYTYLE</sequence>
<evidence type="ECO:0000256" key="6">
    <source>
        <dbReference type="ARBA" id="ARBA00022793"/>
    </source>
</evidence>
<dbReference type="EC" id="4.1.1.19" evidence="13"/>
<dbReference type="InterPro" id="IPR022657">
    <property type="entry name" value="De-COase2_CS"/>
</dbReference>
<evidence type="ECO:0000256" key="13">
    <source>
        <dbReference type="HAMAP-Rule" id="MF_01417"/>
    </source>
</evidence>
<dbReference type="Gene3D" id="3.20.20.10">
    <property type="entry name" value="Alanine racemase"/>
    <property type="match status" value="1"/>
</dbReference>
<dbReference type="Gene3D" id="1.20.58.930">
    <property type="match status" value="1"/>
</dbReference>
<evidence type="ECO:0000256" key="9">
    <source>
        <dbReference type="ARBA" id="ARBA00023066"/>
    </source>
</evidence>
<evidence type="ECO:0000256" key="10">
    <source>
        <dbReference type="ARBA" id="ARBA00023115"/>
    </source>
</evidence>
<organism evidence="19 20">
    <name type="scientific">Fermentimonas caenicola</name>
    <dbReference type="NCBI Taxonomy" id="1562970"/>
    <lineage>
        <taxon>Bacteria</taxon>
        <taxon>Pseudomonadati</taxon>
        <taxon>Bacteroidota</taxon>
        <taxon>Bacteroidia</taxon>
        <taxon>Bacteroidales</taxon>
        <taxon>Dysgonomonadaceae</taxon>
        <taxon>Fermentimonas</taxon>
    </lineage>
</organism>
<evidence type="ECO:0000256" key="7">
    <source>
        <dbReference type="ARBA" id="ARBA00022842"/>
    </source>
</evidence>
<evidence type="ECO:0000259" key="18">
    <source>
        <dbReference type="Pfam" id="PF17944"/>
    </source>
</evidence>
<evidence type="ECO:0000256" key="5">
    <source>
        <dbReference type="ARBA" id="ARBA00022723"/>
    </source>
</evidence>
<dbReference type="Gene3D" id="1.10.287.3440">
    <property type="match status" value="1"/>
</dbReference>
<evidence type="ECO:0000313" key="19">
    <source>
        <dbReference type="EMBL" id="CEA15542.1"/>
    </source>
</evidence>
<dbReference type="NCBIfam" id="TIGR01273">
    <property type="entry name" value="speA"/>
    <property type="match status" value="1"/>
</dbReference>
<evidence type="ECO:0000259" key="16">
    <source>
        <dbReference type="Pfam" id="PF02784"/>
    </source>
</evidence>
<comment type="pathway">
    <text evidence="13">Amine and polyamine biosynthesis; agmatine biosynthesis; agmatine from L-arginine: step 1/1.</text>
</comment>
<dbReference type="KEGG" id="pbt:ING2E5B_0776"/>
<accession>A0A098C0V5</accession>
<evidence type="ECO:0000256" key="14">
    <source>
        <dbReference type="PIRSR" id="PIRSR001336-50"/>
    </source>
</evidence>
<dbReference type="Proteomes" id="UP000032417">
    <property type="component" value="Chromosome 1"/>
</dbReference>
<comment type="catalytic activity">
    <reaction evidence="12 13">
        <text>L-arginine + H(+) = agmatine + CO2</text>
        <dbReference type="Rhea" id="RHEA:17641"/>
        <dbReference type="ChEBI" id="CHEBI:15378"/>
        <dbReference type="ChEBI" id="CHEBI:16526"/>
        <dbReference type="ChEBI" id="CHEBI:32682"/>
        <dbReference type="ChEBI" id="CHEBI:58145"/>
        <dbReference type="EC" id="4.1.1.19"/>
    </reaction>
</comment>
<feature type="binding site" evidence="13">
    <location>
        <begin position="298"/>
        <end position="308"/>
    </location>
    <ligand>
        <name>substrate</name>
    </ligand>
</feature>
<dbReference type="GO" id="GO:0006527">
    <property type="term" value="P:L-arginine catabolic process"/>
    <property type="evidence" value="ECO:0007669"/>
    <property type="project" value="InterPro"/>
</dbReference>
<dbReference type="PRINTS" id="PR01180">
    <property type="entry name" value="ARGDCRBXLASE"/>
</dbReference>
<dbReference type="InterPro" id="IPR029066">
    <property type="entry name" value="PLP-binding_barrel"/>
</dbReference>
<evidence type="ECO:0000313" key="20">
    <source>
        <dbReference type="Proteomes" id="UP000032417"/>
    </source>
</evidence>
<dbReference type="InterPro" id="IPR022644">
    <property type="entry name" value="De-COase2_N"/>
</dbReference>
<evidence type="ECO:0000256" key="1">
    <source>
        <dbReference type="ARBA" id="ARBA00001933"/>
    </source>
</evidence>
<dbReference type="NCBIfam" id="NF003763">
    <property type="entry name" value="PRK05354.1"/>
    <property type="match status" value="1"/>
</dbReference>
<comment type="cofactor">
    <cofactor evidence="2 13">
        <name>Mg(2+)</name>
        <dbReference type="ChEBI" id="CHEBI:18420"/>
    </cofactor>
</comment>
<feature type="domain" description="Orn/DAP/Arg decarboxylase 2 N-terminal" evidence="16">
    <location>
        <begin position="91"/>
        <end position="359"/>
    </location>
</feature>
<evidence type="ECO:0000259" key="17">
    <source>
        <dbReference type="Pfam" id="PF17810"/>
    </source>
</evidence>
<keyword evidence="8 13" id="KW-0663">Pyridoxal phosphate</keyword>
<dbReference type="SUPFAM" id="SSF50621">
    <property type="entry name" value="Alanine racemase C-terminal domain-like"/>
    <property type="match status" value="1"/>
</dbReference>
<dbReference type="AlphaFoldDB" id="A0A098C0V5"/>
<feature type="domain" description="Arginine decarboxylase C-terminal helical" evidence="18">
    <location>
        <begin position="594"/>
        <end position="647"/>
    </location>
</feature>
<name>A0A098C0V5_9BACT</name>
<keyword evidence="7 13" id="KW-0460">Magnesium</keyword>
<dbReference type="Gene3D" id="2.40.37.10">
    <property type="entry name" value="Lyase, Ornithine Decarboxylase, Chain A, domain 1"/>
    <property type="match status" value="1"/>
</dbReference>
<evidence type="ECO:0000256" key="8">
    <source>
        <dbReference type="ARBA" id="ARBA00022898"/>
    </source>
</evidence>
<reference evidence="19 20" key="1">
    <citation type="submission" date="2014-08" db="EMBL/GenBank/DDBJ databases">
        <authorList>
            <person name="Wibberg D."/>
        </authorList>
    </citation>
    <scope>NUCLEOTIDE SEQUENCE [LARGE SCALE GENOMIC DNA]</scope>
    <source>
        <strain evidence="20">ING2-E5B</strain>
    </source>
</reference>
<dbReference type="PRINTS" id="PR01179">
    <property type="entry name" value="ODADCRBXLASE"/>
</dbReference>
<dbReference type="PROSITE" id="PS00878">
    <property type="entry name" value="ODR_DC_2_1"/>
    <property type="match status" value="1"/>
</dbReference>
<evidence type="ECO:0000256" key="11">
    <source>
        <dbReference type="ARBA" id="ARBA00023239"/>
    </source>
</evidence>
<evidence type="ECO:0000256" key="3">
    <source>
        <dbReference type="ARBA" id="ARBA00002257"/>
    </source>
</evidence>
<dbReference type="InterPro" id="IPR009006">
    <property type="entry name" value="Ala_racemase/Decarboxylase_C"/>
</dbReference>
<keyword evidence="9 13" id="KW-0745">Spermidine biosynthesis</keyword>
<feature type="domain" description="Arginine decarboxylase helical bundle" evidence="17">
    <location>
        <begin position="384"/>
        <end position="465"/>
    </location>
</feature>
<feature type="active site" description="Proton donor" evidence="15">
    <location>
        <position position="516"/>
    </location>
</feature>
<keyword evidence="11 13" id="KW-0456">Lyase</keyword>
<dbReference type="EMBL" id="LN515532">
    <property type="protein sequence ID" value="CEA15542.1"/>
    <property type="molecule type" value="Genomic_DNA"/>
</dbReference>
<dbReference type="FunFam" id="3.20.20.10:FF:000001">
    <property type="entry name" value="Biosynthetic arginine decarboxylase"/>
    <property type="match status" value="1"/>
</dbReference>
<dbReference type="CDD" id="cd06830">
    <property type="entry name" value="PLPDE_III_ADC"/>
    <property type="match status" value="1"/>
</dbReference>
<evidence type="ECO:0000256" key="12">
    <source>
        <dbReference type="ARBA" id="ARBA00049309"/>
    </source>
</evidence>
<dbReference type="Pfam" id="PF17810">
    <property type="entry name" value="Arg_decarb_HB"/>
    <property type="match status" value="1"/>
</dbReference>
<keyword evidence="20" id="KW-1185">Reference proteome</keyword>
<dbReference type="Pfam" id="PF17944">
    <property type="entry name" value="Arg_decarbox_C"/>
    <property type="match status" value="1"/>
</dbReference>
<dbReference type="Pfam" id="PF02784">
    <property type="entry name" value="Orn_Arg_deC_N"/>
    <property type="match status" value="1"/>
</dbReference>
<dbReference type="PIRSF" id="PIRSF001336">
    <property type="entry name" value="Arg_decrbxlase"/>
    <property type="match status" value="1"/>
</dbReference>
<dbReference type="InterPro" id="IPR022653">
    <property type="entry name" value="De-COase2_pyr-phos_BS"/>
</dbReference>
<dbReference type="UniPathway" id="UPA00186">
    <property type="reaction ID" value="UER00284"/>
</dbReference>
<dbReference type="FunFam" id="1.20.58.930:FF:000002">
    <property type="entry name" value="Biosynthetic arginine decarboxylase"/>
    <property type="match status" value="1"/>
</dbReference>
<feature type="modified residue" description="N6-(pyridoxal phosphate)lysine" evidence="13 14">
    <location>
        <position position="116"/>
    </location>
</feature>
<dbReference type="GO" id="GO:0008295">
    <property type="term" value="P:spermidine biosynthetic process"/>
    <property type="evidence" value="ECO:0007669"/>
    <property type="project" value="UniProtKB-UniRule"/>
</dbReference>
<dbReference type="PANTHER" id="PTHR43295">
    <property type="entry name" value="ARGININE DECARBOXYLASE"/>
    <property type="match status" value="1"/>
</dbReference>
<keyword evidence="5 13" id="KW-0479">Metal-binding</keyword>
<dbReference type="HOGENOM" id="CLU_027243_1_0_10"/>
<dbReference type="STRING" id="1562970.ING2E5B_0776"/>